<feature type="coiled-coil region" evidence="1">
    <location>
        <begin position="59"/>
        <end position="86"/>
    </location>
</feature>
<protein>
    <submittedName>
        <fullName evidence="2">Uncharacterized protein</fullName>
    </submittedName>
</protein>
<sequence>MKILPVITVPEAHGLQSKYEKRLEEQAAQTEQPEYILSEFLDAKAQEYSEEDVNFAEQYNNLQKVYEDLAQKITVLQEQINKLKQDPIQRNLKLESHTSNFIQLEKNTEAQNLKIEPEHTGAKKYRDSQQQEQIDILVQQLNELKSNHAEIKKQMIEMVITELKKRDNEEYDFKK</sequence>
<accession>A0A7V1D253</accession>
<organism evidence="2">
    <name type="scientific">Pseudoalteromonas prydzensis</name>
    <dbReference type="NCBI Taxonomy" id="182141"/>
    <lineage>
        <taxon>Bacteria</taxon>
        <taxon>Pseudomonadati</taxon>
        <taxon>Pseudomonadota</taxon>
        <taxon>Gammaproteobacteria</taxon>
        <taxon>Alteromonadales</taxon>
        <taxon>Pseudoalteromonadaceae</taxon>
        <taxon>Pseudoalteromonas</taxon>
    </lineage>
</organism>
<dbReference type="EMBL" id="DRGM01000187">
    <property type="protein sequence ID" value="HEA18527.1"/>
    <property type="molecule type" value="Genomic_DNA"/>
</dbReference>
<proteinExistence type="predicted"/>
<keyword evidence="1" id="KW-0175">Coiled coil</keyword>
<dbReference type="Proteomes" id="UP000886188">
    <property type="component" value="Unassembled WGS sequence"/>
</dbReference>
<evidence type="ECO:0000313" key="2">
    <source>
        <dbReference type="EMBL" id="HEA18527.1"/>
    </source>
</evidence>
<dbReference type="RefSeq" id="WP_304184757.1">
    <property type="nucleotide sequence ID" value="NZ_DRGM01000187.1"/>
</dbReference>
<evidence type="ECO:0000256" key="1">
    <source>
        <dbReference type="SAM" id="Coils"/>
    </source>
</evidence>
<feature type="coiled-coil region" evidence="1">
    <location>
        <begin position="127"/>
        <end position="154"/>
    </location>
</feature>
<gene>
    <name evidence="2" type="ORF">ENH88_19190</name>
</gene>
<dbReference type="AlphaFoldDB" id="A0A7V1D253"/>
<comment type="caution">
    <text evidence="2">The sequence shown here is derived from an EMBL/GenBank/DDBJ whole genome shotgun (WGS) entry which is preliminary data.</text>
</comment>
<name>A0A7V1D253_9GAMM</name>
<reference evidence="2" key="1">
    <citation type="journal article" date="2020" name="mSystems">
        <title>Genome- and Community-Level Interaction Insights into Carbon Utilization and Element Cycling Functions of Hydrothermarchaeota in Hydrothermal Sediment.</title>
        <authorList>
            <person name="Zhou Z."/>
            <person name="Liu Y."/>
            <person name="Xu W."/>
            <person name="Pan J."/>
            <person name="Luo Z.H."/>
            <person name="Li M."/>
        </authorList>
    </citation>
    <scope>NUCLEOTIDE SEQUENCE [LARGE SCALE GENOMIC DNA]</scope>
    <source>
        <strain evidence="2">HyVt-346</strain>
    </source>
</reference>